<evidence type="ECO:0000313" key="2">
    <source>
        <dbReference type="Proteomes" id="UP000499080"/>
    </source>
</evidence>
<dbReference type="Proteomes" id="UP000499080">
    <property type="component" value="Unassembled WGS sequence"/>
</dbReference>
<dbReference type="EMBL" id="BGPR01036912">
    <property type="protein sequence ID" value="GBO12345.1"/>
    <property type="molecule type" value="Genomic_DNA"/>
</dbReference>
<gene>
    <name evidence="1" type="ORF">AVEN_31463_1</name>
</gene>
<dbReference type="OrthoDB" id="6515318at2759"/>
<evidence type="ECO:0008006" key="3">
    <source>
        <dbReference type="Google" id="ProtNLM"/>
    </source>
</evidence>
<name>A0A4Y2UGV8_ARAVE</name>
<comment type="caution">
    <text evidence="1">The sequence shown here is derived from an EMBL/GenBank/DDBJ whole genome shotgun (WGS) entry which is preliminary data.</text>
</comment>
<reference evidence="1 2" key="1">
    <citation type="journal article" date="2019" name="Sci. Rep.">
        <title>Orb-weaving spider Araneus ventricosus genome elucidates the spidroin gene catalogue.</title>
        <authorList>
            <person name="Kono N."/>
            <person name="Nakamura H."/>
            <person name="Ohtoshi R."/>
            <person name="Moran D.A.P."/>
            <person name="Shinohara A."/>
            <person name="Yoshida Y."/>
            <person name="Fujiwara M."/>
            <person name="Mori M."/>
            <person name="Tomita M."/>
            <person name="Arakawa K."/>
        </authorList>
    </citation>
    <scope>NUCLEOTIDE SEQUENCE [LARGE SCALE GENOMIC DNA]</scope>
</reference>
<keyword evidence="2" id="KW-1185">Reference proteome</keyword>
<dbReference type="AlphaFoldDB" id="A0A4Y2UGV8"/>
<organism evidence="1 2">
    <name type="scientific">Araneus ventricosus</name>
    <name type="common">Orbweaver spider</name>
    <name type="synonym">Epeira ventricosa</name>
    <dbReference type="NCBI Taxonomy" id="182803"/>
    <lineage>
        <taxon>Eukaryota</taxon>
        <taxon>Metazoa</taxon>
        <taxon>Ecdysozoa</taxon>
        <taxon>Arthropoda</taxon>
        <taxon>Chelicerata</taxon>
        <taxon>Arachnida</taxon>
        <taxon>Araneae</taxon>
        <taxon>Araneomorphae</taxon>
        <taxon>Entelegynae</taxon>
        <taxon>Araneoidea</taxon>
        <taxon>Araneidae</taxon>
        <taxon>Araneus</taxon>
    </lineage>
</organism>
<evidence type="ECO:0000313" key="1">
    <source>
        <dbReference type="EMBL" id="GBO12345.1"/>
    </source>
</evidence>
<proteinExistence type="predicted"/>
<protein>
    <recommendedName>
        <fullName evidence="3">RNase H type-1 domain-containing protein</fullName>
    </recommendedName>
</protein>
<sequence>MPELLLKSTNIKLGWIRVHVGYSGKPRRQHRRTPTYIPAPRSHMKSILQTECITRWQTEWDNGETGRSVYNILPKVKITLSPWQMPEIMFVTGRGPFPTCLKRFNIRNSDSCEIPYTMLQTACLQPHTT</sequence>
<accession>A0A4Y2UGV8</accession>